<protein>
    <submittedName>
        <fullName evidence="2">DUF58 domain-containing protein</fullName>
    </submittedName>
</protein>
<feature type="transmembrane region" description="Helical" evidence="1">
    <location>
        <begin position="64"/>
        <end position="81"/>
    </location>
</feature>
<dbReference type="PANTHER" id="PTHR34351">
    <property type="entry name" value="SLR1927 PROTEIN-RELATED"/>
    <property type="match status" value="1"/>
</dbReference>
<dbReference type="PANTHER" id="PTHR34351:SF1">
    <property type="entry name" value="SLR1927 PROTEIN"/>
    <property type="match status" value="1"/>
</dbReference>
<dbReference type="AlphaFoldDB" id="A0A9E4TRG3"/>
<evidence type="ECO:0000313" key="3">
    <source>
        <dbReference type="Proteomes" id="UP000886674"/>
    </source>
</evidence>
<organism evidence="2 3">
    <name type="scientific">Candidatus Thiodiazotropha taylori</name>
    <dbReference type="NCBI Taxonomy" id="2792791"/>
    <lineage>
        <taxon>Bacteria</taxon>
        <taxon>Pseudomonadati</taxon>
        <taxon>Pseudomonadota</taxon>
        <taxon>Gammaproteobacteria</taxon>
        <taxon>Chromatiales</taxon>
        <taxon>Sedimenticolaceae</taxon>
        <taxon>Candidatus Thiodiazotropha</taxon>
    </lineage>
</organism>
<dbReference type="EMBL" id="JAEPCR010000001">
    <property type="protein sequence ID" value="MCG7976571.1"/>
    <property type="molecule type" value="Genomic_DNA"/>
</dbReference>
<gene>
    <name evidence="2" type="ORF">JAY77_00300</name>
</gene>
<keyword evidence="1" id="KW-0472">Membrane</keyword>
<sequence>MTTITTGQWLKRFRRRGRPESRGRVRIVARSIYILPTRQGMLLALLLMTMLAGSINYGSNLGHLMTFLLGGIWLICILHTWRNLLGLMIQPGEAASVFAGQTADFTLRVMNDSRADRYGIAIKSRNQLGGSVDVKAGSDGELHLPIKTERRGLLPIPEIIIQTTYPLGLFRAWSYAQPEQSCLVYPKPAKQGKPPTSAIYSHSDSGDRGVGADDFIGLRSYRVGDSPRQIDWKAQARERGLLSKQFGGDRSEQVSLDWELLKAFETEHRLSLLCRFVLQAEEQEQSYSLQMPAEKIPTGSGPLHQQRCLSLLARYGTDNETAG</sequence>
<keyword evidence="1" id="KW-0812">Transmembrane</keyword>
<feature type="transmembrane region" description="Helical" evidence="1">
    <location>
        <begin position="40"/>
        <end position="58"/>
    </location>
</feature>
<accession>A0A9E4TRG3</accession>
<reference evidence="2" key="1">
    <citation type="journal article" date="2021" name="Proc. Natl. Acad. Sci. U.S.A.">
        <title>Global biogeography of chemosynthetic symbionts reveals both localized and globally distributed symbiont groups. .</title>
        <authorList>
            <person name="Osvatic J.T."/>
            <person name="Wilkins L.G.E."/>
            <person name="Leibrecht L."/>
            <person name="Leray M."/>
            <person name="Zauner S."/>
            <person name="Polzin J."/>
            <person name="Camacho Y."/>
            <person name="Gros O."/>
            <person name="van Gils J.A."/>
            <person name="Eisen J.A."/>
            <person name="Petersen J.M."/>
            <person name="Yuen B."/>
        </authorList>
    </citation>
    <scope>NUCLEOTIDE SEQUENCE</scope>
    <source>
        <strain evidence="2">MAGclacostrist055</strain>
    </source>
</reference>
<proteinExistence type="predicted"/>
<keyword evidence="1" id="KW-1133">Transmembrane helix</keyword>
<dbReference type="Proteomes" id="UP000886674">
    <property type="component" value="Unassembled WGS sequence"/>
</dbReference>
<evidence type="ECO:0000313" key="2">
    <source>
        <dbReference type="EMBL" id="MCG7976571.1"/>
    </source>
</evidence>
<comment type="caution">
    <text evidence="2">The sequence shown here is derived from an EMBL/GenBank/DDBJ whole genome shotgun (WGS) entry which is preliminary data.</text>
</comment>
<name>A0A9E4TRG3_9GAMM</name>
<evidence type="ECO:0000256" key="1">
    <source>
        <dbReference type="SAM" id="Phobius"/>
    </source>
</evidence>